<dbReference type="AlphaFoldDB" id="A0A4Q7YRA0"/>
<comment type="caution">
    <text evidence="4">The sequence shown here is derived from an EMBL/GenBank/DDBJ whole genome shotgun (WGS) entry which is preliminary data.</text>
</comment>
<dbReference type="GO" id="GO:0005975">
    <property type="term" value="P:carbohydrate metabolic process"/>
    <property type="evidence" value="ECO:0007669"/>
    <property type="project" value="InterPro"/>
</dbReference>
<feature type="chain" id="PRO_5020320343" evidence="1">
    <location>
        <begin position="23"/>
        <end position="767"/>
    </location>
</feature>
<dbReference type="InterPro" id="IPR041371">
    <property type="entry name" value="GH92_N"/>
</dbReference>
<evidence type="ECO:0000259" key="3">
    <source>
        <dbReference type="Pfam" id="PF17678"/>
    </source>
</evidence>
<dbReference type="PANTHER" id="PTHR12143:SF43">
    <property type="entry name" value="PUTATIVE-RELATED"/>
    <property type="match status" value="1"/>
</dbReference>
<dbReference type="Gene3D" id="3.30.2080.10">
    <property type="entry name" value="GH92 mannosidase domain"/>
    <property type="match status" value="1"/>
</dbReference>
<dbReference type="Pfam" id="PF07971">
    <property type="entry name" value="Glyco_hydro_92"/>
    <property type="match status" value="1"/>
</dbReference>
<dbReference type="GO" id="GO:0000224">
    <property type="term" value="F:peptide-N4-(N-acetyl-beta-glucosaminyl)asparagine amidase activity"/>
    <property type="evidence" value="ECO:0007669"/>
    <property type="project" value="TreeGrafter"/>
</dbReference>
<dbReference type="FunFam" id="3.30.2080.10:FF:000001">
    <property type="entry name" value="Alpha-1,2-mannosidase subfamily"/>
    <property type="match status" value="1"/>
</dbReference>
<feature type="domain" description="Glycosyl hydrolase family 92" evidence="2">
    <location>
        <begin position="298"/>
        <end position="760"/>
    </location>
</feature>
<dbReference type="GO" id="GO:0005829">
    <property type="term" value="C:cytosol"/>
    <property type="evidence" value="ECO:0007669"/>
    <property type="project" value="TreeGrafter"/>
</dbReference>
<proteinExistence type="predicted"/>
<reference evidence="4 5" key="1">
    <citation type="submission" date="2019-02" db="EMBL/GenBank/DDBJ databases">
        <title>Genomic Encyclopedia of Archaeal and Bacterial Type Strains, Phase II (KMG-II): from individual species to whole genera.</title>
        <authorList>
            <person name="Goeker M."/>
        </authorList>
    </citation>
    <scope>NUCLEOTIDE SEQUENCE [LARGE SCALE GENOMIC DNA]</scope>
    <source>
        <strain evidence="4 5">DSM 18101</strain>
    </source>
</reference>
<dbReference type="Pfam" id="PF17678">
    <property type="entry name" value="Glyco_hydro_92N"/>
    <property type="match status" value="1"/>
</dbReference>
<keyword evidence="1" id="KW-0732">Signal</keyword>
<sequence length="767" mass="85106">MAKIILLFLCLASFPLSSYAQAVEDLVHPLVGTEREGQTYPAVGVPFAMTNWTPQTRAGETKCIAPYYFTDAKIQGFRGSHFLSGSCVPDYGSITLMPGIGEVMTGAVERASSFERVSERATPYEYTVHLTDSDVIAQITGTTRSGMMLFRFSREAKQGWIVIENNSRGGDGWVHIDPAKREITAKVPVRREYAGSGKLAGFSTYFVIQFDRAFRTEGTWVGGTADAGNLEQDGDGKPPGVITIPAMMTSTGGASAASVKVPTGNPRGGFGAYILLGEVKGGEAIKARIGTSFVSLDGARRNLHDEIPDWNYAAVRDKARSQWHRELSKIEIRGTSPERTVFYTSLYHAMLHPRTYSDVDGSYPRFASDGKIEPGKGFVVYGDFSLWDTFRAQLPLLTIIDPSRDSHMMKSLVLNGTEGGYLPIFPAWNSYTSEMVGDHASVAIIDAFSKGIRGFDIQKAYELMRRNATEKPVSRQEYLDGKGRRGLDSYLRYGYIPLEDHIEDAFHKNEQVSRTLEYSYDDAMLARIAAVLGKQADAALFSKHGENWRNVVDPQTGFARGRYKDGSWATLFDPAGTYSWITEGLPWQYTFFVPQNVSGLIELEGGKEKFVDKLDKLFDEGHYEHGNEPSHHIAYLYNAAGVPWKTQERVRALMDSEYHDGPGGLAGNDDAGQMSAWYVLSALGWYEVCPGIPEYSIGSPRFDDMRVHFENGRALHIVATGTESGKRYVRQVLLNGRKINNWKLTHAQIQQGGELRYEMTPLPEAAP</sequence>
<dbReference type="GO" id="GO:0006516">
    <property type="term" value="P:glycoprotein catabolic process"/>
    <property type="evidence" value="ECO:0007669"/>
    <property type="project" value="TreeGrafter"/>
</dbReference>
<dbReference type="SUPFAM" id="SSF48208">
    <property type="entry name" value="Six-hairpin glycosidases"/>
    <property type="match status" value="1"/>
</dbReference>
<dbReference type="InterPro" id="IPR012939">
    <property type="entry name" value="Glyco_hydro_92"/>
</dbReference>
<dbReference type="InterPro" id="IPR008928">
    <property type="entry name" value="6-hairpin_glycosidase_sf"/>
</dbReference>
<feature type="signal peptide" evidence="1">
    <location>
        <begin position="1"/>
        <end position="22"/>
    </location>
</feature>
<dbReference type="Gene3D" id="2.70.98.10">
    <property type="match status" value="1"/>
</dbReference>
<dbReference type="InterPro" id="IPR050883">
    <property type="entry name" value="PNGase"/>
</dbReference>
<accession>A0A4Q7YRA0</accession>
<dbReference type="EMBL" id="SHKW01000001">
    <property type="protein sequence ID" value="RZU40010.1"/>
    <property type="molecule type" value="Genomic_DNA"/>
</dbReference>
<organism evidence="4 5">
    <name type="scientific">Edaphobacter modestus</name>
    <dbReference type="NCBI Taxonomy" id="388466"/>
    <lineage>
        <taxon>Bacteria</taxon>
        <taxon>Pseudomonadati</taxon>
        <taxon>Acidobacteriota</taxon>
        <taxon>Terriglobia</taxon>
        <taxon>Terriglobales</taxon>
        <taxon>Acidobacteriaceae</taxon>
        <taxon>Edaphobacter</taxon>
    </lineage>
</organism>
<keyword evidence="5" id="KW-1185">Reference proteome</keyword>
<dbReference type="PANTHER" id="PTHR12143">
    <property type="entry name" value="PEPTIDE N-GLYCANASE PNGASE -RELATED"/>
    <property type="match status" value="1"/>
</dbReference>
<evidence type="ECO:0000259" key="2">
    <source>
        <dbReference type="Pfam" id="PF07971"/>
    </source>
</evidence>
<protein>
    <submittedName>
        <fullName evidence="4">Putative alpha-1,2-mannosidase</fullName>
    </submittedName>
</protein>
<gene>
    <name evidence="4" type="ORF">BDD14_1425</name>
</gene>
<evidence type="ECO:0000313" key="5">
    <source>
        <dbReference type="Proteomes" id="UP000292958"/>
    </source>
</evidence>
<dbReference type="OrthoDB" id="9804511at2"/>
<dbReference type="Gene3D" id="1.20.1610.10">
    <property type="entry name" value="alpha-1,2-mannosidases domains"/>
    <property type="match status" value="1"/>
</dbReference>
<dbReference type="InterPro" id="IPR014718">
    <property type="entry name" value="GH-type_carb-bd"/>
</dbReference>
<name>A0A4Q7YRA0_9BACT</name>
<dbReference type="NCBIfam" id="TIGR01180">
    <property type="entry name" value="aman2_put"/>
    <property type="match status" value="1"/>
</dbReference>
<dbReference type="RefSeq" id="WP_130418140.1">
    <property type="nucleotide sequence ID" value="NZ_SHKW01000001.1"/>
</dbReference>
<dbReference type="InterPro" id="IPR005887">
    <property type="entry name" value="GH92_a_mannosidase_put"/>
</dbReference>
<evidence type="ECO:0000313" key="4">
    <source>
        <dbReference type="EMBL" id="RZU40010.1"/>
    </source>
</evidence>
<dbReference type="GO" id="GO:0030246">
    <property type="term" value="F:carbohydrate binding"/>
    <property type="evidence" value="ECO:0007669"/>
    <property type="project" value="InterPro"/>
</dbReference>
<dbReference type="Gene3D" id="1.20.1050.60">
    <property type="entry name" value="alpha-1,2-mannosidase"/>
    <property type="match status" value="1"/>
</dbReference>
<dbReference type="Proteomes" id="UP000292958">
    <property type="component" value="Unassembled WGS sequence"/>
</dbReference>
<evidence type="ECO:0000256" key="1">
    <source>
        <dbReference type="SAM" id="SignalP"/>
    </source>
</evidence>
<feature type="domain" description="Glycosyl hydrolase family 92 N-terminal" evidence="3">
    <location>
        <begin position="26"/>
        <end position="292"/>
    </location>
</feature>